<dbReference type="EMBL" id="JADPVI010000002">
    <property type="protein sequence ID" value="MBF8457636.1"/>
    <property type="molecule type" value="Genomic_DNA"/>
</dbReference>
<organism evidence="1 2">
    <name type="scientific">Kaistella gelatinilytica</name>
    <dbReference type="NCBI Taxonomy" id="2787636"/>
    <lineage>
        <taxon>Bacteria</taxon>
        <taxon>Pseudomonadati</taxon>
        <taxon>Bacteroidota</taxon>
        <taxon>Flavobacteriia</taxon>
        <taxon>Flavobacteriales</taxon>
        <taxon>Weeksellaceae</taxon>
        <taxon>Chryseobacterium group</taxon>
        <taxon>Kaistella</taxon>
    </lineage>
</organism>
<name>A0ABS0FDB2_9FLAO</name>
<dbReference type="RefSeq" id="WP_196080117.1">
    <property type="nucleotide sequence ID" value="NZ_JADPVI010000002.1"/>
</dbReference>
<dbReference type="Proteomes" id="UP000660070">
    <property type="component" value="Unassembled WGS sequence"/>
</dbReference>
<reference evidence="1 2" key="1">
    <citation type="submission" date="2020-11" db="EMBL/GenBank/DDBJ databases">
        <title>Kaistella gelatinilytica sp. nov., a flavobacterium isolated from Antarctic Soil.</title>
        <authorList>
            <person name="Li J."/>
        </authorList>
    </citation>
    <scope>NUCLEOTIDE SEQUENCE [LARGE SCALE GENOMIC DNA]</scope>
    <source>
        <strain evidence="1 2">G5-32</strain>
    </source>
</reference>
<evidence type="ECO:0000313" key="2">
    <source>
        <dbReference type="Proteomes" id="UP000660070"/>
    </source>
</evidence>
<keyword evidence="2" id="KW-1185">Reference proteome</keyword>
<comment type="caution">
    <text evidence="1">The sequence shown here is derived from an EMBL/GenBank/DDBJ whole genome shotgun (WGS) entry which is preliminary data.</text>
</comment>
<protein>
    <recommendedName>
        <fullName evidence="3">50S ribosomal protein L35</fullName>
    </recommendedName>
</protein>
<sequence>MLKLKLNVATRNQRKTIAAKLKKQKLVIQKIQKRSPRKIIVVTIARNVIPAPFIL</sequence>
<accession>A0ABS0FDB2</accession>
<evidence type="ECO:0008006" key="3">
    <source>
        <dbReference type="Google" id="ProtNLM"/>
    </source>
</evidence>
<gene>
    <name evidence="1" type="ORF">IV494_10640</name>
</gene>
<evidence type="ECO:0000313" key="1">
    <source>
        <dbReference type="EMBL" id="MBF8457636.1"/>
    </source>
</evidence>
<proteinExistence type="predicted"/>